<dbReference type="Proteomes" id="UP001448207">
    <property type="component" value="Unassembled WGS sequence"/>
</dbReference>
<name>A0ABR3BE13_PHYBL</name>
<evidence type="ECO:0000313" key="2">
    <source>
        <dbReference type="EMBL" id="KAL0097095.1"/>
    </source>
</evidence>
<keyword evidence="3" id="KW-1185">Reference proteome</keyword>
<accession>A0ABR3BE13</accession>
<dbReference type="EMBL" id="JBCLYO010000001">
    <property type="protein sequence ID" value="KAL0097095.1"/>
    <property type="molecule type" value="Genomic_DNA"/>
</dbReference>
<sequence length="66" mass="7460">MKLGVEGELWAIWTAPPVRSAATQTSLAYSEEKEKKDEDHPKVEEKLPEFQATYNTEVLGISKQIL</sequence>
<protein>
    <submittedName>
        <fullName evidence="2">Uncharacterized protein</fullName>
    </submittedName>
</protein>
<organism evidence="2 3">
    <name type="scientific">Phycomyces blakesleeanus</name>
    <dbReference type="NCBI Taxonomy" id="4837"/>
    <lineage>
        <taxon>Eukaryota</taxon>
        <taxon>Fungi</taxon>
        <taxon>Fungi incertae sedis</taxon>
        <taxon>Mucoromycota</taxon>
        <taxon>Mucoromycotina</taxon>
        <taxon>Mucoromycetes</taxon>
        <taxon>Mucorales</taxon>
        <taxon>Phycomycetaceae</taxon>
        <taxon>Phycomyces</taxon>
    </lineage>
</organism>
<evidence type="ECO:0000256" key="1">
    <source>
        <dbReference type="SAM" id="MobiDB-lite"/>
    </source>
</evidence>
<comment type="caution">
    <text evidence="2">The sequence shown here is derived from an EMBL/GenBank/DDBJ whole genome shotgun (WGS) entry which is preliminary data.</text>
</comment>
<feature type="region of interest" description="Disordered" evidence="1">
    <location>
        <begin position="24"/>
        <end position="49"/>
    </location>
</feature>
<evidence type="ECO:0000313" key="3">
    <source>
        <dbReference type="Proteomes" id="UP001448207"/>
    </source>
</evidence>
<reference evidence="2 3" key="1">
    <citation type="submission" date="2024-04" db="EMBL/GenBank/DDBJ databases">
        <title>Symmetric and asymmetric DNA N6-adenine methylation regulates different biological responses in Mucorales.</title>
        <authorList>
            <consortium name="Lawrence Berkeley National Laboratory"/>
            <person name="Lax C."/>
            <person name="Mondo S.J."/>
            <person name="Osorio-Concepcion M."/>
            <person name="Muszewska A."/>
            <person name="Corrochano-Luque M."/>
            <person name="Gutierrez G."/>
            <person name="Riley R."/>
            <person name="Lipzen A."/>
            <person name="Guo J."/>
            <person name="Hundley H."/>
            <person name="Amirebrahimi M."/>
            <person name="Ng V."/>
            <person name="Lorenzo-Gutierrez D."/>
            <person name="Binder U."/>
            <person name="Yang J."/>
            <person name="Song Y."/>
            <person name="Canovas D."/>
            <person name="Navarro E."/>
            <person name="Freitag M."/>
            <person name="Gabaldon T."/>
            <person name="Grigoriev I.V."/>
            <person name="Corrochano L.M."/>
            <person name="Nicolas F.E."/>
            <person name="Garre V."/>
        </authorList>
    </citation>
    <scope>NUCLEOTIDE SEQUENCE [LARGE SCALE GENOMIC DNA]</scope>
    <source>
        <strain evidence="2 3">L51</strain>
    </source>
</reference>
<gene>
    <name evidence="2" type="ORF">J3Q64DRAFT_1828256</name>
</gene>
<proteinExistence type="predicted"/>
<feature type="compositionally biased region" description="Basic and acidic residues" evidence="1">
    <location>
        <begin position="30"/>
        <end position="48"/>
    </location>
</feature>